<sequence length="349" mass="36356">MPVTHCYLYMSIPRRSLVATAALMAAAGFSAPVLAAAGFSAPVLAAADAWPATKPITLIVPFSAGGNVDTTARLIGQKLGERLHQSIVVDNVPGAGGVLGVSKAVKAPADGYTLLMGFDGPISIAQLVNSAVKYDAEKDLTPVGLTTIAPVVAVARPGLPAHNLNELIALARSKPGSLTYATSGVGTMLHLAMEMLQERAKIKLVHVPYRGGAQITSDVMGGQVDVGMLTTVSAVPMIQQKKLEGLGVTSAKRIDAIHNVPTFGETAELKGFDLNTWTGLFVPAKTPQAVVTRLATELDAVLKMPEVRKRLEDGGATPGSGTQASFVQFLKKEKAGYAQIVKSANIQAE</sequence>
<dbReference type="Gene3D" id="3.40.190.10">
    <property type="entry name" value="Periplasmic binding protein-like II"/>
    <property type="match status" value="1"/>
</dbReference>
<evidence type="ECO:0000256" key="1">
    <source>
        <dbReference type="ARBA" id="ARBA00006987"/>
    </source>
</evidence>
<comment type="similarity">
    <text evidence="1">Belongs to the UPF0065 (bug) family.</text>
</comment>
<name>A0A5A7M775_COMTE</name>
<evidence type="ECO:0000313" key="3">
    <source>
        <dbReference type="EMBL" id="GEQ73572.1"/>
    </source>
</evidence>
<organism evidence="3 4">
    <name type="scientific">Comamonas testosteroni</name>
    <name type="common">Pseudomonas testosteroni</name>
    <dbReference type="NCBI Taxonomy" id="285"/>
    <lineage>
        <taxon>Bacteria</taxon>
        <taxon>Pseudomonadati</taxon>
        <taxon>Pseudomonadota</taxon>
        <taxon>Betaproteobacteria</taxon>
        <taxon>Burkholderiales</taxon>
        <taxon>Comamonadaceae</taxon>
        <taxon>Comamonas</taxon>
    </lineage>
</organism>
<dbReference type="InterPro" id="IPR042100">
    <property type="entry name" value="Bug_dom1"/>
</dbReference>
<keyword evidence="2" id="KW-0732">Signal</keyword>
<protein>
    <submittedName>
        <fullName evidence="3">Uncharacterized protein</fullName>
    </submittedName>
</protein>
<dbReference type="Proteomes" id="UP000323105">
    <property type="component" value="Unassembled WGS sequence"/>
</dbReference>
<dbReference type="EMBL" id="BKBW01000001">
    <property type="protein sequence ID" value="GEQ73572.1"/>
    <property type="molecule type" value="Genomic_DNA"/>
</dbReference>
<gene>
    <name evidence="3" type="ORF">CTTA_0577</name>
</gene>
<dbReference type="Pfam" id="PF03401">
    <property type="entry name" value="TctC"/>
    <property type="match status" value="1"/>
</dbReference>
<evidence type="ECO:0000256" key="2">
    <source>
        <dbReference type="SAM" id="SignalP"/>
    </source>
</evidence>
<reference evidence="3 4" key="1">
    <citation type="journal article" date="2019" name="Microbiol. Resour. Announc.">
        <title>Draft Genome Sequence of Comamonas testosteroni TA441, a Bacterium That Has a Cryptic Phenol Degradation Gene Cluster.</title>
        <authorList>
            <person name="Arai H."/>
            <person name="Ishii M."/>
        </authorList>
    </citation>
    <scope>NUCLEOTIDE SEQUENCE [LARGE SCALE GENOMIC DNA]</scope>
    <source>
        <strain evidence="3 4">TA441</strain>
    </source>
</reference>
<dbReference type="PANTHER" id="PTHR42928">
    <property type="entry name" value="TRICARBOXYLATE-BINDING PROTEIN"/>
    <property type="match status" value="1"/>
</dbReference>
<feature type="chain" id="PRO_5022746265" evidence="2">
    <location>
        <begin position="36"/>
        <end position="349"/>
    </location>
</feature>
<dbReference type="PANTHER" id="PTHR42928:SF5">
    <property type="entry name" value="BLR1237 PROTEIN"/>
    <property type="match status" value="1"/>
</dbReference>
<dbReference type="PIRSF" id="PIRSF017082">
    <property type="entry name" value="YflP"/>
    <property type="match status" value="1"/>
</dbReference>
<dbReference type="SUPFAM" id="SSF53850">
    <property type="entry name" value="Periplasmic binding protein-like II"/>
    <property type="match status" value="1"/>
</dbReference>
<dbReference type="AlphaFoldDB" id="A0A5A7M775"/>
<dbReference type="InterPro" id="IPR005064">
    <property type="entry name" value="BUG"/>
</dbReference>
<proteinExistence type="inferred from homology"/>
<comment type="caution">
    <text evidence="3">The sequence shown here is derived from an EMBL/GenBank/DDBJ whole genome shotgun (WGS) entry which is preliminary data.</text>
</comment>
<feature type="signal peptide" evidence="2">
    <location>
        <begin position="1"/>
        <end position="35"/>
    </location>
</feature>
<evidence type="ECO:0000313" key="4">
    <source>
        <dbReference type="Proteomes" id="UP000323105"/>
    </source>
</evidence>
<dbReference type="Gene3D" id="3.40.190.150">
    <property type="entry name" value="Bordetella uptake gene, domain 1"/>
    <property type="match status" value="1"/>
</dbReference>
<accession>A0A5A7M775</accession>
<dbReference type="CDD" id="cd13578">
    <property type="entry name" value="PBP2_Bug27"/>
    <property type="match status" value="1"/>
</dbReference>